<sequence>MTAEDKIREQIAAHFDATLKAAWKNAINTTNAESDKPEDSLSIETMIESLRFAEYPMPQIEFRVSPRTDLAPFLQFFGRSNCFTRTAGSALPPSYKGVTIKKDHYIPVDVITLFSDGMLVKCVPLTGAAEPVAALFFAYMQEIDRAQKSEGQ</sequence>
<protein>
    <submittedName>
        <fullName evidence="1">Uncharacterized protein</fullName>
    </submittedName>
</protein>
<evidence type="ECO:0000313" key="2">
    <source>
        <dbReference type="Proteomes" id="UP000295097"/>
    </source>
</evidence>
<comment type="caution">
    <text evidence="1">The sequence shown here is derived from an EMBL/GenBank/DDBJ whole genome shotgun (WGS) entry which is preliminary data.</text>
</comment>
<dbReference type="RefSeq" id="WP_132313671.1">
    <property type="nucleotide sequence ID" value="NZ_SMAR01000033.1"/>
</dbReference>
<dbReference type="Proteomes" id="UP000295097">
    <property type="component" value="Unassembled WGS sequence"/>
</dbReference>
<accession>A0A4R3NK50</accession>
<keyword evidence="2" id="KW-1185">Reference proteome</keyword>
<reference evidence="1 2" key="1">
    <citation type="submission" date="2019-03" db="EMBL/GenBank/DDBJ databases">
        <title>Freshwater and sediment microbial communities from various areas in North America, analyzing microbe dynamics in response to fracking.</title>
        <authorList>
            <person name="Lamendella R."/>
        </authorList>
    </citation>
    <scope>NUCLEOTIDE SEQUENCE [LARGE SCALE GENOMIC DNA]</scope>
    <source>
        <strain evidence="1 2">175.2</strain>
    </source>
</reference>
<name>A0A4R3NK50_9HYPH</name>
<organism evidence="1 2">
    <name type="scientific">Martelella mediterranea</name>
    <dbReference type="NCBI Taxonomy" id="293089"/>
    <lineage>
        <taxon>Bacteria</taxon>
        <taxon>Pseudomonadati</taxon>
        <taxon>Pseudomonadota</taxon>
        <taxon>Alphaproteobacteria</taxon>
        <taxon>Hyphomicrobiales</taxon>
        <taxon>Aurantimonadaceae</taxon>
        <taxon>Martelella</taxon>
    </lineage>
</organism>
<proteinExistence type="predicted"/>
<gene>
    <name evidence="1" type="ORF">EDC90_103328</name>
</gene>
<dbReference type="AlphaFoldDB" id="A0A4R3NK50"/>
<dbReference type="EMBL" id="SMAR01000033">
    <property type="protein sequence ID" value="TCT34634.1"/>
    <property type="molecule type" value="Genomic_DNA"/>
</dbReference>
<evidence type="ECO:0000313" key="1">
    <source>
        <dbReference type="EMBL" id="TCT34634.1"/>
    </source>
</evidence>